<evidence type="ECO:0000256" key="2">
    <source>
        <dbReference type="ARBA" id="ARBA00022516"/>
    </source>
</evidence>
<accession>A0A0S7C1F2</accession>
<dbReference type="PATRIC" id="fig|1678841.3.peg.709"/>
<keyword evidence="2" id="KW-0444">Lipid biosynthesis</keyword>
<dbReference type="PANTHER" id="PTHR37323:SF1">
    <property type="entry name" value="L-ORNITHINE N(ALPHA)-ACYLTRANSFERASE"/>
    <property type="match status" value="1"/>
</dbReference>
<evidence type="ECO:0000256" key="3">
    <source>
        <dbReference type="ARBA" id="ARBA00022679"/>
    </source>
</evidence>
<sequence length="310" mass="36157">MKMEQIIPPVDRELLEAELTAERMIRKTNSGNNQIYIVNHFNAPNVTREIGRLREITFRDAGGGTGLSCDLDYYDTCENPFEQLIVWNPVDKEIVGGYRYLHCKFLTKGEDGEYHTPTFKLFHYSKEFVENYLPHTIELGRSFVQPAYQPTNNIRKGMYSLDNIWDGLGALVLIYPDAKYFFGKITMYPDFNRKGRDLILWFMNKYFGDRDRLVYPVHPLKIETDVTELEQAFPFDVYDKDYKMLIQQVRGLGENIPPLVNAYMNLSSTMKYFGTAINDEFGEVEESGIIVTINDIYEIKIERHLTITEK</sequence>
<dbReference type="InterPro" id="IPR052351">
    <property type="entry name" value="Ornithine_N-alpha-AT"/>
</dbReference>
<evidence type="ECO:0000313" key="7">
    <source>
        <dbReference type="Proteomes" id="UP000053091"/>
    </source>
</evidence>
<keyword evidence="7" id="KW-1185">Reference proteome</keyword>
<protein>
    <submittedName>
        <fullName evidence="6">Protein containing acetyltransferase (GNAT) domain</fullName>
    </submittedName>
</protein>
<dbReference type="GO" id="GO:0016746">
    <property type="term" value="F:acyltransferase activity"/>
    <property type="evidence" value="ECO:0007669"/>
    <property type="project" value="UniProtKB-KW"/>
</dbReference>
<dbReference type="STRING" id="1678841.TBC1_11625"/>
<organism evidence="6">
    <name type="scientific">Lentimicrobium saccharophilum</name>
    <dbReference type="NCBI Taxonomy" id="1678841"/>
    <lineage>
        <taxon>Bacteria</taxon>
        <taxon>Pseudomonadati</taxon>
        <taxon>Bacteroidota</taxon>
        <taxon>Bacteroidia</taxon>
        <taxon>Bacteroidales</taxon>
        <taxon>Lentimicrobiaceae</taxon>
        <taxon>Lentimicrobium</taxon>
    </lineage>
</organism>
<keyword evidence="4" id="KW-0443">Lipid metabolism</keyword>
<dbReference type="PANTHER" id="PTHR37323">
    <property type="entry name" value="GCN5-RELATED N-ACETYLTRANSFERASE"/>
    <property type="match status" value="1"/>
</dbReference>
<keyword evidence="3 6" id="KW-0808">Transferase</keyword>
<name>A0A0S7C1F2_9BACT</name>
<dbReference type="InterPro" id="IPR016181">
    <property type="entry name" value="Acyl_CoA_acyltransferase"/>
</dbReference>
<dbReference type="EMBL" id="DF968182">
    <property type="protein sequence ID" value="GAP42495.1"/>
    <property type="molecule type" value="Genomic_DNA"/>
</dbReference>
<proteinExistence type="predicted"/>
<dbReference type="Pfam" id="PF13444">
    <property type="entry name" value="Acetyltransf_5"/>
    <property type="match status" value="1"/>
</dbReference>
<reference evidence="6" key="1">
    <citation type="journal article" date="2015" name="Genome Announc.">
        <title>Draft Genome Sequence of Bacteroidales Strain TBC1, a Novel Isolate from a Methanogenic Wastewater Treatment System.</title>
        <authorList>
            <person name="Tourlousse D.M."/>
            <person name="Matsuura N."/>
            <person name="Sun L."/>
            <person name="Toyonaga M."/>
            <person name="Kuroda K."/>
            <person name="Ohashi A."/>
            <person name="Cruz R."/>
            <person name="Yamaguchi T."/>
            <person name="Sekiguchi Y."/>
        </authorList>
    </citation>
    <scope>NUCLEOTIDE SEQUENCE [LARGE SCALE GENOMIC DNA]</scope>
    <source>
        <strain evidence="6">TBC1</strain>
    </source>
</reference>
<evidence type="ECO:0000256" key="1">
    <source>
        <dbReference type="ARBA" id="ARBA00005189"/>
    </source>
</evidence>
<keyword evidence="5" id="KW-0012">Acyltransferase</keyword>
<dbReference type="Proteomes" id="UP000053091">
    <property type="component" value="Unassembled WGS sequence"/>
</dbReference>
<gene>
    <name evidence="6" type="ORF">TBC1_11625</name>
</gene>
<comment type="pathway">
    <text evidence="1">Lipid metabolism.</text>
</comment>
<dbReference type="AlphaFoldDB" id="A0A0S7C1F2"/>
<evidence type="ECO:0000256" key="5">
    <source>
        <dbReference type="ARBA" id="ARBA00023315"/>
    </source>
</evidence>
<evidence type="ECO:0000256" key="4">
    <source>
        <dbReference type="ARBA" id="ARBA00023098"/>
    </source>
</evidence>
<dbReference type="SUPFAM" id="SSF55729">
    <property type="entry name" value="Acyl-CoA N-acyltransferases (Nat)"/>
    <property type="match status" value="1"/>
</dbReference>
<evidence type="ECO:0000313" key="6">
    <source>
        <dbReference type="EMBL" id="GAP42495.1"/>
    </source>
</evidence>
<dbReference type="GO" id="GO:0006629">
    <property type="term" value="P:lipid metabolic process"/>
    <property type="evidence" value="ECO:0007669"/>
    <property type="project" value="UniProtKB-KW"/>
</dbReference>